<keyword evidence="2 4" id="KW-0863">Zinc-finger</keyword>
<accession>A0A9P1GMH0</accession>
<dbReference type="InterPro" id="IPR016024">
    <property type="entry name" value="ARM-type_fold"/>
</dbReference>
<reference evidence="7" key="1">
    <citation type="submission" date="2022-10" db="EMBL/GenBank/DDBJ databases">
        <authorList>
            <person name="Chen Y."/>
            <person name="Dougan E. K."/>
            <person name="Chan C."/>
            <person name="Rhodes N."/>
            <person name="Thang M."/>
        </authorList>
    </citation>
    <scope>NUCLEOTIDE SEQUENCE</scope>
</reference>
<evidence type="ECO:0000256" key="3">
    <source>
        <dbReference type="ARBA" id="ARBA00022833"/>
    </source>
</evidence>
<reference evidence="8 9" key="2">
    <citation type="submission" date="2024-05" db="EMBL/GenBank/DDBJ databases">
        <authorList>
            <person name="Chen Y."/>
            <person name="Shah S."/>
            <person name="Dougan E. K."/>
            <person name="Thang M."/>
            <person name="Chan C."/>
        </authorList>
    </citation>
    <scope>NUCLEOTIDE SEQUENCE [LARGE SCALE GENOMIC DNA]</scope>
</reference>
<name>A0A9P1GMH0_9DINO</name>
<organism evidence="7">
    <name type="scientific">Cladocopium goreaui</name>
    <dbReference type="NCBI Taxonomy" id="2562237"/>
    <lineage>
        <taxon>Eukaryota</taxon>
        <taxon>Sar</taxon>
        <taxon>Alveolata</taxon>
        <taxon>Dinophyceae</taxon>
        <taxon>Suessiales</taxon>
        <taxon>Symbiodiniaceae</taxon>
        <taxon>Cladocopium</taxon>
    </lineage>
</organism>
<feature type="compositionally biased region" description="Basic and acidic residues" evidence="5">
    <location>
        <begin position="237"/>
        <end position="249"/>
    </location>
</feature>
<proteinExistence type="predicted"/>
<keyword evidence="3" id="KW-0862">Zinc</keyword>
<dbReference type="AlphaFoldDB" id="A0A9P1GMH0"/>
<feature type="domain" description="MYND-type" evidence="6">
    <location>
        <begin position="441"/>
        <end position="478"/>
    </location>
</feature>
<dbReference type="GO" id="GO:0008270">
    <property type="term" value="F:zinc ion binding"/>
    <property type="evidence" value="ECO:0007669"/>
    <property type="project" value="UniProtKB-KW"/>
</dbReference>
<gene>
    <name evidence="7" type="ORF">C1SCF055_LOCUS42185</name>
</gene>
<dbReference type="Pfam" id="PF01753">
    <property type="entry name" value="zf-MYND"/>
    <property type="match status" value="1"/>
</dbReference>
<protein>
    <submittedName>
        <fullName evidence="8">MYND-type domain-containing protein</fullName>
    </submittedName>
</protein>
<comment type="caution">
    <text evidence="7">The sequence shown here is derived from an EMBL/GenBank/DDBJ whole genome shotgun (WGS) entry which is preliminary data.</text>
</comment>
<evidence type="ECO:0000256" key="4">
    <source>
        <dbReference type="PROSITE-ProRule" id="PRU00134"/>
    </source>
</evidence>
<dbReference type="Gene3D" id="6.10.140.2220">
    <property type="match status" value="1"/>
</dbReference>
<evidence type="ECO:0000256" key="1">
    <source>
        <dbReference type="ARBA" id="ARBA00022723"/>
    </source>
</evidence>
<dbReference type="EMBL" id="CAMXCT020006642">
    <property type="protein sequence ID" value="CAL1170922.1"/>
    <property type="molecule type" value="Genomic_DNA"/>
</dbReference>
<keyword evidence="9" id="KW-1185">Reference proteome</keyword>
<dbReference type="EMBL" id="CAMXCT030006642">
    <property type="protein sequence ID" value="CAL4804859.1"/>
    <property type="molecule type" value="Genomic_DNA"/>
</dbReference>
<dbReference type="SUPFAM" id="SSF144232">
    <property type="entry name" value="HIT/MYND zinc finger-like"/>
    <property type="match status" value="1"/>
</dbReference>
<dbReference type="OrthoDB" id="436044at2759"/>
<dbReference type="EMBL" id="CAMXCT010006642">
    <property type="protein sequence ID" value="CAI4017547.1"/>
    <property type="molecule type" value="Genomic_DNA"/>
</dbReference>
<dbReference type="PROSITE" id="PS01360">
    <property type="entry name" value="ZF_MYND_1"/>
    <property type="match status" value="1"/>
</dbReference>
<dbReference type="InterPro" id="IPR011989">
    <property type="entry name" value="ARM-like"/>
</dbReference>
<evidence type="ECO:0000256" key="5">
    <source>
        <dbReference type="SAM" id="MobiDB-lite"/>
    </source>
</evidence>
<sequence length="560" mass="59985">MGASCRRRAEAATAATAPGAGAMSPRPAPEIREAWLLAAQEEDAEAAGWCARLCEDLQGAEAFAASDGLDAFISVAMGQSVKGSGGLMVALAEALTMEMSEFKVAIFETLCAAAQWPSLKGRIAGCGVLGVITAKLLSPRPHPPSKALMARLCGMLATDSPEVRQLGDTRRATEFARLREQLIASGAVKALVAMLSAGAIEAASAAGAIEKLAEAASEEISAAGSSCGSTGDSMTAETKEREHPNESCHGTFDKTIQELISSAAVPAMLKRLVAPDNNNDAEDELVALEAIASSLSKLMTLEGCTELIAPITEPTTVEDLCKVLGVASRGHHDLGGFSEQRKMVQHLLRCLHHLGTKHDCWPEFSKDLAEDLYGLLLFRCAAAAPFLQAILLKLPTSDSAAFLCYFERKRLHQALQELMNNSIDVGSSAAVIKILDSFQQCHRCGVIGSFPACGNCKLVAYCSKECQRSDWKSHKLQCQKIAELTNSAGRIRKEILDSQGNFNVALFLRAFQGLIGFAVSFVWDLGHFLRNFPINICQSDPTSHTFERQVDMYMLSPFGS</sequence>
<dbReference type="Proteomes" id="UP001152797">
    <property type="component" value="Unassembled WGS sequence"/>
</dbReference>
<evidence type="ECO:0000313" key="9">
    <source>
        <dbReference type="Proteomes" id="UP001152797"/>
    </source>
</evidence>
<keyword evidence="1" id="KW-0479">Metal-binding</keyword>
<dbReference type="SUPFAM" id="SSF48371">
    <property type="entry name" value="ARM repeat"/>
    <property type="match status" value="1"/>
</dbReference>
<dbReference type="InterPro" id="IPR002893">
    <property type="entry name" value="Znf_MYND"/>
</dbReference>
<dbReference type="Gene3D" id="1.25.10.10">
    <property type="entry name" value="Leucine-rich Repeat Variant"/>
    <property type="match status" value="1"/>
</dbReference>
<dbReference type="PROSITE" id="PS50865">
    <property type="entry name" value="ZF_MYND_2"/>
    <property type="match status" value="1"/>
</dbReference>
<evidence type="ECO:0000259" key="6">
    <source>
        <dbReference type="PROSITE" id="PS50865"/>
    </source>
</evidence>
<evidence type="ECO:0000313" key="7">
    <source>
        <dbReference type="EMBL" id="CAI4017547.1"/>
    </source>
</evidence>
<evidence type="ECO:0000313" key="8">
    <source>
        <dbReference type="EMBL" id="CAL4804859.1"/>
    </source>
</evidence>
<evidence type="ECO:0000256" key="2">
    <source>
        <dbReference type="ARBA" id="ARBA00022771"/>
    </source>
</evidence>
<feature type="compositionally biased region" description="Polar residues" evidence="5">
    <location>
        <begin position="227"/>
        <end position="236"/>
    </location>
</feature>
<feature type="region of interest" description="Disordered" evidence="5">
    <location>
        <begin position="223"/>
        <end position="249"/>
    </location>
</feature>